<protein>
    <submittedName>
        <fullName evidence="1">Uncharacterized protein</fullName>
    </submittedName>
</protein>
<dbReference type="Proteomes" id="UP001162483">
    <property type="component" value="Unassembled WGS sequence"/>
</dbReference>
<comment type="caution">
    <text evidence="1">The sequence shown here is derived from an EMBL/GenBank/DDBJ whole genome shotgun (WGS) entry which is preliminary data.</text>
</comment>
<accession>A0ABN9AVG2</accession>
<sequence>MHYCLQTGVFEFYFFINELYLTYSLGHRNFPKAYTRYNECRVRGDRI</sequence>
<keyword evidence="2" id="KW-1185">Reference proteome</keyword>
<proteinExistence type="predicted"/>
<reference evidence="1" key="1">
    <citation type="submission" date="2023-05" db="EMBL/GenBank/DDBJ databases">
        <authorList>
            <person name="Stuckert A."/>
        </authorList>
    </citation>
    <scope>NUCLEOTIDE SEQUENCE</scope>
</reference>
<organism evidence="1 2">
    <name type="scientific">Staurois parvus</name>
    <dbReference type="NCBI Taxonomy" id="386267"/>
    <lineage>
        <taxon>Eukaryota</taxon>
        <taxon>Metazoa</taxon>
        <taxon>Chordata</taxon>
        <taxon>Craniata</taxon>
        <taxon>Vertebrata</taxon>
        <taxon>Euteleostomi</taxon>
        <taxon>Amphibia</taxon>
        <taxon>Batrachia</taxon>
        <taxon>Anura</taxon>
        <taxon>Neobatrachia</taxon>
        <taxon>Ranoidea</taxon>
        <taxon>Ranidae</taxon>
        <taxon>Staurois</taxon>
    </lineage>
</organism>
<name>A0ABN9AVG2_9NEOB</name>
<dbReference type="EMBL" id="CATNWA010001385">
    <property type="protein sequence ID" value="CAI9540046.1"/>
    <property type="molecule type" value="Genomic_DNA"/>
</dbReference>
<evidence type="ECO:0000313" key="2">
    <source>
        <dbReference type="Proteomes" id="UP001162483"/>
    </source>
</evidence>
<evidence type="ECO:0000313" key="1">
    <source>
        <dbReference type="EMBL" id="CAI9540046.1"/>
    </source>
</evidence>
<gene>
    <name evidence="1" type="ORF">SPARVUS_LOCUS1679389</name>
</gene>